<dbReference type="Proteomes" id="UP000249402">
    <property type="component" value="Unassembled WGS sequence"/>
</dbReference>
<reference evidence="3 4" key="1">
    <citation type="submission" date="2018-02" db="EMBL/GenBank/DDBJ databases">
        <title>The genomes of Aspergillus section Nigri reveals drivers in fungal speciation.</title>
        <authorList>
            <consortium name="DOE Joint Genome Institute"/>
            <person name="Vesth T.C."/>
            <person name="Nybo J."/>
            <person name="Theobald S."/>
            <person name="Brandl J."/>
            <person name="Frisvad J.C."/>
            <person name="Nielsen K.F."/>
            <person name="Lyhne E.K."/>
            <person name="Kogle M.E."/>
            <person name="Kuo A."/>
            <person name="Riley R."/>
            <person name="Clum A."/>
            <person name="Nolan M."/>
            <person name="Lipzen A."/>
            <person name="Salamov A."/>
            <person name="Henrissat B."/>
            <person name="Wiebenga A."/>
            <person name="De vries R.P."/>
            <person name="Grigoriev I.V."/>
            <person name="Mortensen U.H."/>
            <person name="Andersen M.R."/>
            <person name="Baker S.E."/>
        </authorList>
    </citation>
    <scope>NUCLEOTIDE SEQUENCE [LARGE SCALE GENOMIC DNA]</scope>
    <source>
        <strain evidence="3 4">CBS 121593</strain>
    </source>
</reference>
<keyword evidence="4" id="KW-1185">Reference proteome</keyword>
<feature type="region of interest" description="Disordered" evidence="1">
    <location>
        <begin position="94"/>
        <end position="118"/>
    </location>
</feature>
<dbReference type="EMBL" id="KZ824423">
    <property type="protein sequence ID" value="RAL04868.1"/>
    <property type="molecule type" value="Genomic_DNA"/>
</dbReference>
<dbReference type="RefSeq" id="XP_025579195.1">
    <property type="nucleotide sequence ID" value="XM_025721215.1"/>
</dbReference>
<keyword evidence="2" id="KW-1133">Transmembrane helix</keyword>
<accession>A0A395HD10</accession>
<sequence>MLSTVSSLVISRSFPQALAGGVFNTISQLVNSVGLALTAAIAASATVHHGHDDSASLLEACLLPGYRVAYWAMCTGIGLAYVASSLGFRRVGKQEGDRVGRPSPPETHGEERPSHGSLGPAWNPVVMLRIEYRREGEETVVWNMYIRSILRLGPTVLFQDTLALDTIAIWATGAIDLAPRKCFSQCSCAGWINVSTGLPSPLLNKGIFSRTEMNVANVGAEYSTFPSFEKRGKEEDYPGGAG</sequence>
<name>A0A395HD10_9EURO</name>
<keyword evidence="2" id="KW-0472">Membrane</keyword>
<organism evidence="3 4">
    <name type="scientific">Aspergillus ibericus CBS 121593</name>
    <dbReference type="NCBI Taxonomy" id="1448316"/>
    <lineage>
        <taxon>Eukaryota</taxon>
        <taxon>Fungi</taxon>
        <taxon>Dikarya</taxon>
        <taxon>Ascomycota</taxon>
        <taxon>Pezizomycotina</taxon>
        <taxon>Eurotiomycetes</taxon>
        <taxon>Eurotiomycetidae</taxon>
        <taxon>Eurotiales</taxon>
        <taxon>Aspergillaceae</taxon>
        <taxon>Aspergillus</taxon>
        <taxon>Aspergillus subgen. Circumdati</taxon>
    </lineage>
</organism>
<dbReference type="GeneID" id="37226080"/>
<dbReference type="AlphaFoldDB" id="A0A395HD10"/>
<evidence type="ECO:0000256" key="2">
    <source>
        <dbReference type="SAM" id="Phobius"/>
    </source>
</evidence>
<keyword evidence="2" id="KW-0812">Transmembrane</keyword>
<evidence type="ECO:0000256" key="1">
    <source>
        <dbReference type="SAM" id="MobiDB-lite"/>
    </source>
</evidence>
<feature type="transmembrane region" description="Helical" evidence="2">
    <location>
        <begin position="68"/>
        <end position="88"/>
    </location>
</feature>
<evidence type="ECO:0000313" key="3">
    <source>
        <dbReference type="EMBL" id="RAL04868.1"/>
    </source>
</evidence>
<dbReference type="OrthoDB" id="2130629at2759"/>
<gene>
    <name evidence="3" type="ORF">BO80DRAFT_441716</name>
</gene>
<proteinExistence type="predicted"/>
<evidence type="ECO:0008006" key="5">
    <source>
        <dbReference type="Google" id="ProtNLM"/>
    </source>
</evidence>
<evidence type="ECO:0000313" key="4">
    <source>
        <dbReference type="Proteomes" id="UP000249402"/>
    </source>
</evidence>
<dbReference type="VEuPathDB" id="FungiDB:BO80DRAFT_441716"/>
<protein>
    <recommendedName>
        <fullName evidence="5">MFS general substrate transporter</fullName>
    </recommendedName>
</protein>